<comment type="caution">
    <text evidence="10">The sequence shown here is derived from an EMBL/GenBank/DDBJ whole genome shotgun (WGS) entry which is preliminary data.</text>
</comment>
<keyword evidence="5" id="KW-0449">Lipoprotein</keyword>
<dbReference type="GO" id="GO:0005525">
    <property type="term" value="F:GTP binding"/>
    <property type="evidence" value="ECO:0007669"/>
    <property type="project" value="UniProtKB-KW"/>
</dbReference>
<keyword evidence="6" id="KW-0812">Transmembrane</keyword>
<feature type="domain" description="Plastocyanin-like" evidence="9">
    <location>
        <begin position="176"/>
        <end position="240"/>
    </location>
</feature>
<dbReference type="EMBL" id="JAAGAX010000013">
    <property type="protein sequence ID" value="KAF2295421.1"/>
    <property type="molecule type" value="Genomic_DNA"/>
</dbReference>
<feature type="transmembrane region" description="Helical" evidence="6">
    <location>
        <begin position="602"/>
        <end position="624"/>
    </location>
</feature>
<reference evidence="10 11" key="1">
    <citation type="journal article" date="2020" name="Mol. Plant">
        <title>The Chromosome-Based Rubber Tree Genome Provides New Insights into Spurge Genome Evolution and Rubber Biosynthesis.</title>
        <authorList>
            <person name="Liu J."/>
            <person name="Shi C."/>
            <person name="Shi C.C."/>
            <person name="Li W."/>
            <person name="Zhang Q.J."/>
            <person name="Zhang Y."/>
            <person name="Li K."/>
            <person name="Lu H.F."/>
            <person name="Shi C."/>
            <person name="Zhu S.T."/>
            <person name="Xiao Z.Y."/>
            <person name="Nan H."/>
            <person name="Yue Y."/>
            <person name="Zhu X.G."/>
            <person name="Wu Y."/>
            <person name="Hong X.N."/>
            <person name="Fan G.Y."/>
            <person name="Tong Y."/>
            <person name="Zhang D."/>
            <person name="Mao C.L."/>
            <person name="Liu Y.L."/>
            <person name="Hao S.J."/>
            <person name="Liu W.Q."/>
            <person name="Lv M.Q."/>
            <person name="Zhang H.B."/>
            <person name="Liu Y."/>
            <person name="Hu-Tang G.R."/>
            <person name="Wang J.P."/>
            <person name="Wang J.H."/>
            <person name="Sun Y.H."/>
            <person name="Ni S.B."/>
            <person name="Chen W.B."/>
            <person name="Zhang X.C."/>
            <person name="Jiao Y.N."/>
            <person name="Eichler E.E."/>
            <person name="Li G.H."/>
            <person name="Liu X."/>
            <person name="Gao L.Z."/>
        </authorList>
    </citation>
    <scope>NUCLEOTIDE SEQUENCE [LARGE SCALE GENOMIC DNA]</scope>
    <source>
        <strain evidence="11">cv. GT1</strain>
        <tissue evidence="10">Leaf</tissue>
    </source>
</reference>
<dbReference type="PANTHER" id="PTHR11709">
    <property type="entry name" value="MULTI-COPPER OXIDASE"/>
    <property type="match status" value="1"/>
</dbReference>
<dbReference type="Pfam" id="PF00071">
    <property type="entry name" value="Ras"/>
    <property type="match status" value="1"/>
</dbReference>
<dbReference type="Gene3D" id="2.60.40.420">
    <property type="entry name" value="Cupredoxins - blue copper proteins"/>
    <property type="match status" value="4"/>
</dbReference>
<dbReference type="Pfam" id="PF07731">
    <property type="entry name" value="Cu-oxidase_2"/>
    <property type="match status" value="1"/>
</dbReference>
<dbReference type="Pfam" id="PF07732">
    <property type="entry name" value="Cu-oxidase_3"/>
    <property type="match status" value="1"/>
</dbReference>
<accession>A0A6A6L288</accession>
<dbReference type="Proteomes" id="UP000467840">
    <property type="component" value="Chromosome 7"/>
</dbReference>
<evidence type="ECO:0000313" key="11">
    <source>
        <dbReference type="Proteomes" id="UP000467840"/>
    </source>
</evidence>
<dbReference type="SUPFAM" id="SSF52540">
    <property type="entry name" value="P-loop containing nucleoside triphosphate hydrolases"/>
    <property type="match status" value="1"/>
</dbReference>
<dbReference type="InterPro" id="IPR011706">
    <property type="entry name" value="Cu-oxidase_C"/>
</dbReference>
<evidence type="ECO:0000256" key="5">
    <source>
        <dbReference type="ARBA" id="ARBA00023288"/>
    </source>
</evidence>
<organism evidence="10 11">
    <name type="scientific">Hevea brasiliensis</name>
    <name type="common">Para rubber tree</name>
    <name type="synonym">Siphonia brasiliensis</name>
    <dbReference type="NCBI Taxonomy" id="3981"/>
    <lineage>
        <taxon>Eukaryota</taxon>
        <taxon>Viridiplantae</taxon>
        <taxon>Streptophyta</taxon>
        <taxon>Embryophyta</taxon>
        <taxon>Tracheophyta</taxon>
        <taxon>Spermatophyta</taxon>
        <taxon>Magnoliopsida</taxon>
        <taxon>eudicotyledons</taxon>
        <taxon>Gunneridae</taxon>
        <taxon>Pentapetalae</taxon>
        <taxon>rosids</taxon>
        <taxon>fabids</taxon>
        <taxon>Malpighiales</taxon>
        <taxon>Euphorbiaceae</taxon>
        <taxon>Crotonoideae</taxon>
        <taxon>Micrandreae</taxon>
        <taxon>Hevea</taxon>
    </lineage>
</organism>
<evidence type="ECO:0000256" key="1">
    <source>
        <dbReference type="ARBA" id="ARBA00010609"/>
    </source>
</evidence>
<dbReference type="InterPro" id="IPR005225">
    <property type="entry name" value="Small_GTP-bd"/>
</dbReference>
<dbReference type="SMART" id="SM00174">
    <property type="entry name" value="RHO"/>
    <property type="match status" value="1"/>
</dbReference>
<keyword evidence="3" id="KW-0342">GTP-binding</keyword>
<dbReference type="InterPro" id="IPR001806">
    <property type="entry name" value="Small_GTPase"/>
</dbReference>
<evidence type="ECO:0000256" key="6">
    <source>
        <dbReference type="SAM" id="Phobius"/>
    </source>
</evidence>
<dbReference type="GO" id="GO:0005507">
    <property type="term" value="F:copper ion binding"/>
    <property type="evidence" value="ECO:0007669"/>
    <property type="project" value="InterPro"/>
</dbReference>
<name>A0A6A6L288_HEVBR</name>
<dbReference type="InterPro" id="IPR045087">
    <property type="entry name" value="Cu-oxidase_fam"/>
</dbReference>
<dbReference type="Pfam" id="PF00394">
    <property type="entry name" value="Cu-oxidase"/>
    <property type="match status" value="1"/>
</dbReference>
<dbReference type="NCBIfam" id="TIGR00231">
    <property type="entry name" value="small_GTP"/>
    <property type="match status" value="1"/>
</dbReference>
<dbReference type="CDD" id="cd01863">
    <property type="entry name" value="Rab18"/>
    <property type="match status" value="1"/>
</dbReference>
<dbReference type="AlphaFoldDB" id="A0A6A6L288"/>
<evidence type="ECO:0000259" key="8">
    <source>
        <dbReference type="Pfam" id="PF07731"/>
    </source>
</evidence>
<keyword evidence="6" id="KW-0472">Membrane</keyword>
<dbReference type="InterPro" id="IPR027417">
    <property type="entry name" value="P-loop_NTPase"/>
</dbReference>
<dbReference type="PROSITE" id="PS51421">
    <property type="entry name" value="RAS"/>
    <property type="match status" value="1"/>
</dbReference>
<evidence type="ECO:0000256" key="2">
    <source>
        <dbReference type="ARBA" id="ARBA00022741"/>
    </source>
</evidence>
<dbReference type="GO" id="GO:0003924">
    <property type="term" value="F:GTPase activity"/>
    <property type="evidence" value="ECO:0007669"/>
    <property type="project" value="InterPro"/>
</dbReference>
<dbReference type="PROSITE" id="PS51417">
    <property type="entry name" value="ARF"/>
    <property type="match status" value="1"/>
</dbReference>
<comment type="similarity">
    <text evidence="1">Belongs to the multicopper oxidase family.</text>
</comment>
<protein>
    <submittedName>
        <fullName evidence="10">Uncharacterized protein</fullName>
    </submittedName>
</protein>
<feature type="domain" description="Plastocyanin-like" evidence="7">
    <location>
        <begin position="316"/>
        <end position="371"/>
    </location>
</feature>
<dbReference type="Gene3D" id="3.40.50.300">
    <property type="entry name" value="P-loop containing nucleotide triphosphate hydrolases"/>
    <property type="match status" value="1"/>
</dbReference>
<keyword evidence="2" id="KW-0547">Nucleotide-binding</keyword>
<evidence type="ECO:0000256" key="4">
    <source>
        <dbReference type="ARBA" id="ARBA00023180"/>
    </source>
</evidence>
<feature type="domain" description="Plastocyanin-like" evidence="8">
    <location>
        <begin position="455"/>
        <end position="592"/>
    </location>
</feature>
<dbReference type="SMART" id="SM00176">
    <property type="entry name" value="RAN"/>
    <property type="match status" value="1"/>
</dbReference>
<dbReference type="PROSITE" id="PS51419">
    <property type="entry name" value="RAB"/>
    <property type="match status" value="1"/>
</dbReference>
<dbReference type="PANTHER" id="PTHR11709:SF311">
    <property type="entry name" value="MONOCOPPER OXIDASE-LIKE PROTEIN SKU5"/>
    <property type="match status" value="1"/>
</dbReference>
<evidence type="ECO:0000313" key="10">
    <source>
        <dbReference type="EMBL" id="KAF2295421.1"/>
    </source>
</evidence>
<evidence type="ECO:0000256" key="3">
    <source>
        <dbReference type="ARBA" id="ARBA00023134"/>
    </source>
</evidence>
<keyword evidence="11" id="KW-1185">Reference proteome</keyword>
<dbReference type="FunFam" id="3.40.50.300:FF:001129">
    <property type="entry name" value="ras-related protein Rab-44 isoform X2"/>
    <property type="match status" value="1"/>
</dbReference>
<sequence length="640" mass="71885">MTGSSKGGNNSYDYSFKILLIGDSGVGKSSILLSFISNSVHDLSPTVGVDFKIKMVNVGGKRLKLTIWDTAGQERFGTLMSSYYRGAHGIILVYDVTRRETFTNLSDIWAKEVELYSTNQDCIKVLIGNKVDKDSERAVSREEGMALAEEHKCSFLECSAKTRENVLQCFKELIVKDGIQQRLNSWQDGVSGTNCPIQPGTNWTYVFQTKDQIGSFFYFPSINFHKAAGGFGPIRVNNRNVIAVPFPKPEAEFDLLIGDWYHNSYKSTREMMNRLTETDEISPDTTLMNGKGPYGRQLTKAYESFTVTKVLRLLPDQITMDSLDVHVGQSYSVLVTMDQNEADYYIVATPLLLNTTTTTSLVGVGVLHYSNSLTQANGPLPTGPDPFDLVWSVNQAKSIRWNMTTGAARPNPQGTFNVTNVTITRPFILEGSMAKIEGALRYTVNNVSYCTVNTPLKLADYFVNGSNVYQPIDWFPVSAVKAEATYGISVATGIHKGWIEIVFVSSLDVMDSWHLDGYGFYVVGFGDGSWRPDARNTYNLFDPVVRSTVQVYPKGWTAVYAFLDNPGMWNLRSQSLKNWYLGQELYIRVHDNDPNPAKERPHLIICFYVVFLMIWLVHLFLPLLQAHRDGELLMSENFIK</sequence>
<dbReference type="InterPro" id="IPR008972">
    <property type="entry name" value="Cupredoxin"/>
</dbReference>
<keyword evidence="4" id="KW-0325">Glycoprotein</keyword>
<dbReference type="PROSITE" id="PS51420">
    <property type="entry name" value="RHO"/>
    <property type="match status" value="1"/>
</dbReference>
<evidence type="ECO:0000259" key="7">
    <source>
        <dbReference type="Pfam" id="PF00394"/>
    </source>
</evidence>
<dbReference type="SUPFAM" id="SSF49503">
    <property type="entry name" value="Cupredoxins"/>
    <property type="match status" value="3"/>
</dbReference>
<evidence type="ECO:0000259" key="9">
    <source>
        <dbReference type="Pfam" id="PF07732"/>
    </source>
</evidence>
<dbReference type="PRINTS" id="PR00449">
    <property type="entry name" value="RASTRNSFRMNG"/>
</dbReference>
<dbReference type="GO" id="GO:0005886">
    <property type="term" value="C:plasma membrane"/>
    <property type="evidence" value="ECO:0007669"/>
    <property type="project" value="TreeGrafter"/>
</dbReference>
<gene>
    <name evidence="10" type="ORF">GH714_032860</name>
</gene>
<proteinExistence type="inferred from homology"/>
<keyword evidence="6" id="KW-1133">Transmembrane helix</keyword>
<dbReference type="GO" id="GO:0016491">
    <property type="term" value="F:oxidoreductase activity"/>
    <property type="evidence" value="ECO:0007669"/>
    <property type="project" value="InterPro"/>
</dbReference>
<dbReference type="SMART" id="SM00175">
    <property type="entry name" value="RAB"/>
    <property type="match status" value="1"/>
</dbReference>
<dbReference type="InterPro" id="IPR001117">
    <property type="entry name" value="Cu-oxidase_2nd"/>
</dbReference>
<dbReference type="InterPro" id="IPR011707">
    <property type="entry name" value="Cu-oxidase-like_N"/>
</dbReference>
<dbReference type="SMART" id="SM00173">
    <property type="entry name" value="RAS"/>
    <property type="match status" value="1"/>
</dbReference>